<feature type="compositionally biased region" description="Polar residues" evidence="1">
    <location>
        <begin position="93"/>
        <end position="102"/>
    </location>
</feature>
<keyword evidence="3" id="KW-1185">Reference proteome</keyword>
<dbReference type="Proteomes" id="UP000792457">
    <property type="component" value="Unassembled WGS sequence"/>
</dbReference>
<gene>
    <name evidence="2" type="ORF">J437_LFUL006770</name>
</gene>
<organism evidence="2 3">
    <name type="scientific">Ladona fulva</name>
    <name type="common">Scarce chaser dragonfly</name>
    <name type="synonym">Libellula fulva</name>
    <dbReference type="NCBI Taxonomy" id="123851"/>
    <lineage>
        <taxon>Eukaryota</taxon>
        <taxon>Metazoa</taxon>
        <taxon>Ecdysozoa</taxon>
        <taxon>Arthropoda</taxon>
        <taxon>Hexapoda</taxon>
        <taxon>Insecta</taxon>
        <taxon>Pterygota</taxon>
        <taxon>Palaeoptera</taxon>
        <taxon>Odonata</taxon>
        <taxon>Epiprocta</taxon>
        <taxon>Anisoptera</taxon>
        <taxon>Libelluloidea</taxon>
        <taxon>Libellulidae</taxon>
        <taxon>Ladona</taxon>
    </lineage>
</organism>
<proteinExistence type="predicted"/>
<evidence type="ECO:0000313" key="2">
    <source>
        <dbReference type="EMBL" id="KAG8222794.1"/>
    </source>
</evidence>
<feature type="compositionally biased region" description="Basic and acidic residues" evidence="1">
    <location>
        <begin position="28"/>
        <end position="37"/>
    </location>
</feature>
<dbReference type="OrthoDB" id="443402at2759"/>
<comment type="caution">
    <text evidence="2">The sequence shown here is derived from an EMBL/GenBank/DDBJ whole genome shotgun (WGS) entry which is preliminary data.</text>
</comment>
<feature type="region of interest" description="Disordered" evidence="1">
    <location>
        <begin position="337"/>
        <end position="371"/>
    </location>
</feature>
<dbReference type="EMBL" id="KZ308144">
    <property type="protein sequence ID" value="KAG8222794.1"/>
    <property type="molecule type" value="Genomic_DNA"/>
</dbReference>
<evidence type="ECO:0000256" key="1">
    <source>
        <dbReference type="SAM" id="MobiDB-lite"/>
    </source>
</evidence>
<feature type="compositionally biased region" description="Basic and acidic residues" evidence="1">
    <location>
        <begin position="1"/>
        <end position="12"/>
    </location>
</feature>
<feature type="compositionally biased region" description="Polar residues" evidence="1">
    <location>
        <begin position="49"/>
        <end position="64"/>
    </location>
</feature>
<feature type="region of interest" description="Disordered" evidence="1">
    <location>
        <begin position="25"/>
        <end position="215"/>
    </location>
</feature>
<evidence type="ECO:0000313" key="3">
    <source>
        <dbReference type="Proteomes" id="UP000792457"/>
    </source>
</evidence>
<feature type="region of interest" description="Disordered" evidence="1">
    <location>
        <begin position="1"/>
        <end position="20"/>
    </location>
</feature>
<dbReference type="AlphaFoldDB" id="A0A8K0JV41"/>
<feature type="compositionally biased region" description="Pro residues" evidence="1">
    <location>
        <begin position="190"/>
        <end position="206"/>
    </location>
</feature>
<protein>
    <submittedName>
        <fullName evidence="2">Uncharacterized protein</fullName>
    </submittedName>
</protein>
<reference evidence="2" key="2">
    <citation type="submission" date="2017-10" db="EMBL/GenBank/DDBJ databases">
        <title>Ladona fulva Genome sequencing and assembly.</title>
        <authorList>
            <person name="Murali S."/>
            <person name="Richards S."/>
            <person name="Bandaranaike D."/>
            <person name="Bellair M."/>
            <person name="Blankenburg K."/>
            <person name="Chao H."/>
            <person name="Dinh H."/>
            <person name="Doddapaneni H."/>
            <person name="Dugan-Rocha S."/>
            <person name="Elkadiri S."/>
            <person name="Gnanaolivu R."/>
            <person name="Hernandez B."/>
            <person name="Skinner E."/>
            <person name="Javaid M."/>
            <person name="Lee S."/>
            <person name="Li M."/>
            <person name="Ming W."/>
            <person name="Munidasa M."/>
            <person name="Muniz J."/>
            <person name="Nguyen L."/>
            <person name="Hughes D."/>
            <person name="Osuji N."/>
            <person name="Pu L.-L."/>
            <person name="Puazo M."/>
            <person name="Qu C."/>
            <person name="Quiroz J."/>
            <person name="Raj R."/>
            <person name="Weissenberger G."/>
            <person name="Xin Y."/>
            <person name="Zou X."/>
            <person name="Han Y."/>
            <person name="Worley K."/>
            <person name="Muzny D."/>
            <person name="Gibbs R."/>
        </authorList>
    </citation>
    <scope>NUCLEOTIDE SEQUENCE</scope>
    <source>
        <strain evidence="2">Sampled in the wild</strain>
    </source>
</reference>
<name>A0A8K0JV41_LADFU</name>
<accession>A0A8K0JV41</accession>
<reference evidence="2" key="1">
    <citation type="submission" date="2013-04" db="EMBL/GenBank/DDBJ databases">
        <authorList>
            <person name="Qu J."/>
            <person name="Murali S.C."/>
            <person name="Bandaranaike D."/>
            <person name="Bellair M."/>
            <person name="Blankenburg K."/>
            <person name="Chao H."/>
            <person name="Dinh H."/>
            <person name="Doddapaneni H."/>
            <person name="Downs B."/>
            <person name="Dugan-Rocha S."/>
            <person name="Elkadiri S."/>
            <person name="Gnanaolivu R.D."/>
            <person name="Hernandez B."/>
            <person name="Javaid M."/>
            <person name="Jayaseelan J.C."/>
            <person name="Lee S."/>
            <person name="Li M."/>
            <person name="Ming W."/>
            <person name="Munidasa M."/>
            <person name="Muniz J."/>
            <person name="Nguyen L."/>
            <person name="Ongeri F."/>
            <person name="Osuji N."/>
            <person name="Pu L.-L."/>
            <person name="Puazo M."/>
            <person name="Qu C."/>
            <person name="Quiroz J."/>
            <person name="Raj R."/>
            <person name="Weissenberger G."/>
            <person name="Xin Y."/>
            <person name="Zou X."/>
            <person name="Han Y."/>
            <person name="Richards S."/>
            <person name="Worley K."/>
            <person name="Muzny D."/>
            <person name="Gibbs R."/>
        </authorList>
    </citation>
    <scope>NUCLEOTIDE SEQUENCE</scope>
    <source>
        <strain evidence="2">Sampled in the wild</strain>
    </source>
</reference>
<sequence>MDDSKKVDKWQDKISSGFDRLVAFAATELDKRRRSTESDTAIGGGTDPAASTPTGSSSCNTSPDSGIERDAPPTPSSVGGVHAAPNVTPPHLQRQSLSNHGSNAGKPNENARGDSNNATDPSGLICSPGPKMPCLFKSPNFQSGEEERETFSSLLGSPPILEAGLEFEDREGRVSTGPPRTPSPSNERPPSGPAEAVPPPLTPPYGPDILDGPFSPVAEGLVAEVSGLPRGSLWDDWERPPALLPTAQPAADQHFHRDGNTNESMSNGLPYHGEDWSGGDHHFKKKFLRDPWSNNHADRQCRAKFRPKGKDWDWHSSRELEGNNNLPSRHSFSGLDGINENSAGANHRRHSNDSHGTISSHPHHHRVSMLEGDSGVGVHSKLQMVPPPHLDITCMSVSQQEGSHYKGEMGKFSVGEHKEARSWRVDGNADQHLSGPGMHALHGQAPQFQGAVISHQQT</sequence>